<keyword evidence="1" id="KW-0812">Transmembrane</keyword>
<keyword evidence="1" id="KW-1133">Transmembrane helix</keyword>
<evidence type="ECO:0000256" key="1">
    <source>
        <dbReference type="SAM" id="Phobius"/>
    </source>
</evidence>
<evidence type="ECO:0008006" key="4">
    <source>
        <dbReference type="Google" id="ProtNLM"/>
    </source>
</evidence>
<evidence type="ECO:0000313" key="3">
    <source>
        <dbReference type="Proteomes" id="UP000010467"/>
    </source>
</evidence>
<dbReference type="NCBIfam" id="NF041646">
    <property type="entry name" value="VC0807_fam"/>
    <property type="match status" value="1"/>
</dbReference>
<keyword evidence="1" id="KW-0472">Membrane</keyword>
<feature type="transmembrane region" description="Helical" evidence="1">
    <location>
        <begin position="59"/>
        <end position="79"/>
    </location>
</feature>
<dbReference type="Proteomes" id="UP000010467">
    <property type="component" value="Chromosome"/>
</dbReference>
<dbReference type="PATRIC" id="fig|937777.3.peg.1095"/>
<feature type="transmembrane region" description="Helical" evidence="1">
    <location>
        <begin position="116"/>
        <end position="135"/>
    </location>
</feature>
<feature type="transmembrane region" description="Helical" evidence="1">
    <location>
        <begin position="86"/>
        <end position="104"/>
    </location>
</feature>
<dbReference type="eggNOG" id="ENOG5030UHJ">
    <property type="taxonomic scope" value="Bacteria"/>
</dbReference>
<keyword evidence="3" id="KW-1185">Reference proteome</keyword>
<protein>
    <recommendedName>
        <fullName evidence="4">MFS transporter</fullName>
    </recommendedName>
</protein>
<dbReference type="EMBL" id="CP003382">
    <property type="protein sequence ID" value="AFZ66653.1"/>
    <property type="molecule type" value="Genomic_DNA"/>
</dbReference>
<dbReference type="KEGG" id="dpd:Deipe_1090"/>
<accession>K9ZYD3</accession>
<dbReference type="RefSeq" id="WP_015234963.1">
    <property type="nucleotide sequence ID" value="NC_019793.1"/>
</dbReference>
<feature type="transmembrane region" description="Helical" evidence="1">
    <location>
        <begin position="213"/>
        <end position="233"/>
    </location>
</feature>
<name>K9ZYD3_DEIPD</name>
<dbReference type="HOGENOM" id="CLU_1025726_0_0_0"/>
<dbReference type="STRING" id="937777.Deipe_1090"/>
<evidence type="ECO:0000313" key="2">
    <source>
        <dbReference type="EMBL" id="AFZ66653.1"/>
    </source>
</evidence>
<feature type="transmembrane region" description="Helical" evidence="1">
    <location>
        <begin position="20"/>
        <end position="39"/>
    </location>
</feature>
<proteinExistence type="predicted"/>
<dbReference type="AlphaFoldDB" id="K9ZYD3"/>
<gene>
    <name evidence="2" type="ordered locus">Deipe_1090</name>
</gene>
<feature type="transmembrane region" description="Helical" evidence="1">
    <location>
        <begin position="167"/>
        <end position="193"/>
    </location>
</feature>
<dbReference type="OrthoDB" id="69998at2"/>
<sequence>MSAPSANSSVKPDAAGRKLLQDLLFTLIIPISVLSPNLLGSGFSFARVLGSSPSLSGTVRAYLLAALVPVAYTAFDLLVRRRVSPIAIFAGATALITGGLAFWFVDGALYAFKDSLLRFLIAALAVVSVWFRYPLFRIFLDASSLTAKAEERQALGKVMTQRTVIKALGAGTLIFALVEVIAGIVNFFVNLRIVTAPFDTPDFNAQVAQANAVMRLPSIVMFLIGFALAGWIVQRAVNARYGKGASLFEPAQLVDKVREDEDQPHGELSRT</sequence>
<reference evidence="3" key="1">
    <citation type="submission" date="2012-03" db="EMBL/GenBank/DDBJ databases">
        <title>Complete sequence of chromosome of Deinococcus peraridilitoris DSM 19664.</title>
        <authorList>
            <person name="Lucas S."/>
            <person name="Copeland A."/>
            <person name="Lapidus A."/>
            <person name="Glavina del Rio T."/>
            <person name="Dalin E."/>
            <person name="Tice H."/>
            <person name="Bruce D."/>
            <person name="Goodwin L."/>
            <person name="Pitluck S."/>
            <person name="Peters L."/>
            <person name="Mikhailova N."/>
            <person name="Lu M."/>
            <person name="Kyrpides N."/>
            <person name="Mavromatis K."/>
            <person name="Ivanova N."/>
            <person name="Brettin T."/>
            <person name="Detter J.C."/>
            <person name="Han C."/>
            <person name="Larimer F."/>
            <person name="Land M."/>
            <person name="Hauser L."/>
            <person name="Markowitz V."/>
            <person name="Cheng J.-F."/>
            <person name="Hugenholtz P."/>
            <person name="Woyke T."/>
            <person name="Wu D."/>
            <person name="Pukall R."/>
            <person name="Steenblock K."/>
            <person name="Brambilla E."/>
            <person name="Klenk H.-P."/>
            <person name="Eisen J.A."/>
        </authorList>
    </citation>
    <scope>NUCLEOTIDE SEQUENCE [LARGE SCALE GENOMIC DNA]</scope>
    <source>
        <strain evidence="3">DSM 19664 / LMG 22246 / CIP 109416 / KR-200</strain>
    </source>
</reference>
<organism evidence="2 3">
    <name type="scientific">Deinococcus peraridilitoris (strain DSM 19664 / LMG 22246 / CIP 109416 / KR-200)</name>
    <dbReference type="NCBI Taxonomy" id="937777"/>
    <lineage>
        <taxon>Bacteria</taxon>
        <taxon>Thermotogati</taxon>
        <taxon>Deinococcota</taxon>
        <taxon>Deinococci</taxon>
        <taxon>Deinococcales</taxon>
        <taxon>Deinococcaceae</taxon>
        <taxon>Deinococcus</taxon>
    </lineage>
</organism>